<accession>A0AAE0NXI0</accession>
<comment type="caution">
    <text evidence="1">The sequence shown here is derived from an EMBL/GenBank/DDBJ whole genome shotgun (WGS) entry which is preliminary data.</text>
</comment>
<reference evidence="1" key="1">
    <citation type="journal article" date="2023" name="Mol. Phylogenet. Evol.">
        <title>Genome-scale phylogeny and comparative genomics of the fungal order Sordariales.</title>
        <authorList>
            <person name="Hensen N."/>
            <person name="Bonometti L."/>
            <person name="Westerberg I."/>
            <person name="Brannstrom I.O."/>
            <person name="Guillou S."/>
            <person name="Cros-Aarteil S."/>
            <person name="Calhoun S."/>
            <person name="Haridas S."/>
            <person name="Kuo A."/>
            <person name="Mondo S."/>
            <person name="Pangilinan J."/>
            <person name="Riley R."/>
            <person name="LaButti K."/>
            <person name="Andreopoulos B."/>
            <person name="Lipzen A."/>
            <person name="Chen C."/>
            <person name="Yan M."/>
            <person name="Daum C."/>
            <person name="Ng V."/>
            <person name="Clum A."/>
            <person name="Steindorff A."/>
            <person name="Ohm R.A."/>
            <person name="Martin F."/>
            <person name="Silar P."/>
            <person name="Natvig D.O."/>
            <person name="Lalanne C."/>
            <person name="Gautier V."/>
            <person name="Ament-Velasquez S.L."/>
            <person name="Kruys A."/>
            <person name="Hutchinson M.I."/>
            <person name="Powell A.J."/>
            <person name="Barry K."/>
            <person name="Miller A.N."/>
            <person name="Grigoriev I.V."/>
            <person name="Debuchy R."/>
            <person name="Gladieux P."/>
            <person name="Hiltunen Thoren M."/>
            <person name="Johannesson H."/>
        </authorList>
    </citation>
    <scope>NUCLEOTIDE SEQUENCE</scope>
    <source>
        <strain evidence="1">CBS 232.78</strain>
    </source>
</reference>
<evidence type="ECO:0008006" key="3">
    <source>
        <dbReference type="Google" id="ProtNLM"/>
    </source>
</evidence>
<evidence type="ECO:0000313" key="2">
    <source>
        <dbReference type="Proteomes" id="UP001285441"/>
    </source>
</evidence>
<proteinExistence type="predicted"/>
<dbReference type="InterPro" id="IPR011044">
    <property type="entry name" value="Quino_amine_DH_bsu"/>
</dbReference>
<dbReference type="AlphaFoldDB" id="A0AAE0NXI0"/>
<sequence>MSISIRHIYLILLKHSHQHQDIQARTTITNTITSFNIINQTSTSPSLTMHSALVGFALLGNLVAHLASGTPLSTTGGSDKRNPLGLSLPPLIPLIPGVTEPLTNGVSIPLPILQLPLPPLPSDPFTPSNLKPKKIGYFWTGAGDNKHKDFLVTTSLDDATFGTIIDITDVPSSGNSPHHLGPSHDGKLLIGGGLLSLLKTQDTAFYFDVSNPYRPKFDHSNRAILSSIVDEIRAKPDGGFFITYMGSAVGTSPGKLVETDAKGNIVNEWPSVLDVESTLNTLGEQFSPHGLSIDFDKQIALTSDYVVPLSILKPTLGIQRANTLRLWNLSKRSIISTIRIPNGQGIQDVKFIPGNPESAALATAVGLGQVWIIYPFRTNPDGSQGVAEPLFDLGPKAVNSVAIYSDISDDGKLAYFTITLGNHIAALDISDLNNVKRLDNPDEIQPIIGPHYVKISPDKKNLLVTGYFVQAGDISVLNTPGDYKGHWIDILPDGSLHFNRTIDFENIFTKSRGGARPHSSVIYDLTDPTNPKYY</sequence>
<keyword evidence="2" id="KW-1185">Reference proteome</keyword>
<dbReference type="Gene3D" id="2.130.10.10">
    <property type="entry name" value="YVTN repeat-like/Quinoprotein amine dehydrogenase"/>
    <property type="match status" value="1"/>
</dbReference>
<dbReference type="EMBL" id="JAULSW010000002">
    <property type="protein sequence ID" value="KAK3389537.1"/>
    <property type="molecule type" value="Genomic_DNA"/>
</dbReference>
<gene>
    <name evidence="1" type="ORF">B0H63DRAFT_518770</name>
</gene>
<dbReference type="Proteomes" id="UP001285441">
    <property type="component" value="Unassembled WGS sequence"/>
</dbReference>
<evidence type="ECO:0000313" key="1">
    <source>
        <dbReference type="EMBL" id="KAK3389537.1"/>
    </source>
</evidence>
<reference evidence="1" key="2">
    <citation type="submission" date="2023-06" db="EMBL/GenBank/DDBJ databases">
        <authorList>
            <consortium name="Lawrence Berkeley National Laboratory"/>
            <person name="Haridas S."/>
            <person name="Hensen N."/>
            <person name="Bonometti L."/>
            <person name="Westerberg I."/>
            <person name="Brannstrom I.O."/>
            <person name="Guillou S."/>
            <person name="Cros-Aarteil S."/>
            <person name="Calhoun S."/>
            <person name="Kuo A."/>
            <person name="Mondo S."/>
            <person name="Pangilinan J."/>
            <person name="Riley R."/>
            <person name="LaButti K."/>
            <person name="Andreopoulos B."/>
            <person name="Lipzen A."/>
            <person name="Chen C."/>
            <person name="Yanf M."/>
            <person name="Daum C."/>
            <person name="Ng V."/>
            <person name="Clum A."/>
            <person name="Steindorff A."/>
            <person name="Ohm R."/>
            <person name="Martin F."/>
            <person name="Silar P."/>
            <person name="Natvig D."/>
            <person name="Lalanne C."/>
            <person name="Gautier V."/>
            <person name="Ament-velasquez S.L."/>
            <person name="Kruys A."/>
            <person name="Hutchinson M.I."/>
            <person name="Powell A.J."/>
            <person name="Barry K."/>
            <person name="Miller A.N."/>
            <person name="Grigoriev I.V."/>
            <person name="Debuchy R."/>
            <person name="Gladieux P."/>
            <person name="Thoren M.H."/>
            <person name="Johannesson H."/>
        </authorList>
    </citation>
    <scope>NUCLEOTIDE SEQUENCE</scope>
    <source>
        <strain evidence="1">CBS 232.78</strain>
    </source>
</reference>
<dbReference type="SUPFAM" id="SSF50969">
    <property type="entry name" value="YVTN repeat-like/Quinoprotein amine dehydrogenase"/>
    <property type="match status" value="1"/>
</dbReference>
<protein>
    <recommendedName>
        <fullName evidence="3">Methanethiol oxidase</fullName>
    </recommendedName>
</protein>
<dbReference type="InterPro" id="IPR015943">
    <property type="entry name" value="WD40/YVTN_repeat-like_dom_sf"/>
</dbReference>
<name>A0AAE0NXI0_9PEZI</name>
<organism evidence="1 2">
    <name type="scientific">Podospora didyma</name>
    <dbReference type="NCBI Taxonomy" id="330526"/>
    <lineage>
        <taxon>Eukaryota</taxon>
        <taxon>Fungi</taxon>
        <taxon>Dikarya</taxon>
        <taxon>Ascomycota</taxon>
        <taxon>Pezizomycotina</taxon>
        <taxon>Sordariomycetes</taxon>
        <taxon>Sordariomycetidae</taxon>
        <taxon>Sordariales</taxon>
        <taxon>Podosporaceae</taxon>
        <taxon>Podospora</taxon>
    </lineage>
</organism>